<organism evidence="2 3">
    <name type="scientific">Tetrahymena thermophila (strain SB210)</name>
    <dbReference type="NCBI Taxonomy" id="312017"/>
    <lineage>
        <taxon>Eukaryota</taxon>
        <taxon>Sar</taxon>
        <taxon>Alveolata</taxon>
        <taxon>Ciliophora</taxon>
        <taxon>Intramacronucleata</taxon>
        <taxon>Oligohymenophorea</taxon>
        <taxon>Hymenostomatida</taxon>
        <taxon>Tetrahymenina</taxon>
        <taxon>Tetrahymenidae</taxon>
        <taxon>Tetrahymena</taxon>
    </lineage>
</organism>
<proteinExistence type="predicted"/>
<dbReference type="Gene3D" id="3.80.10.10">
    <property type="entry name" value="Ribonuclease Inhibitor"/>
    <property type="match status" value="1"/>
</dbReference>
<dbReference type="eggNOG" id="KOG4308">
    <property type="taxonomic scope" value="Eukaryota"/>
</dbReference>
<reference evidence="3" key="1">
    <citation type="journal article" date="2006" name="PLoS Biol.">
        <title>Macronuclear genome sequence of the ciliate Tetrahymena thermophila, a model eukaryote.</title>
        <authorList>
            <person name="Eisen J.A."/>
            <person name="Coyne R.S."/>
            <person name="Wu M."/>
            <person name="Wu D."/>
            <person name="Thiagarajan M."/>
            <person name="Wortman J.R."/>
            <person name="Badger J.H."/>
            <person name="Ren Q."/>
            <person name="Amedeo P."/>
            <person name="Jones K.M."/>
            <person name="Tallon L.J."/>
            <person name="Delcher A.L."/>
            <person name="Salzberg S.L."/>
            <person name="Silva J.C."/>
            <person name="Haas B.J."/>
            <person name="Majoros W.H."/>
            <person name="Farzad M."/>
            <person name="Carlton J.M."/>
            <person name="Smith R.K. Jr."/>
            <person name="Garg J."/>
            <person name="Pearlman R.E."/>
            <person name="Karrer K.M."/>
            <person name="Sun L."/>
            <person name="Manning G."/>
            <person name="Elde N.C."/>
            <person name="Turkewitz A.P."/>
            <person name="Asai D.J."/>
            <person name="Wilkes D.E."/>
            <person name="Wang Y."/>
            <person name="Cai H."/>
            <person name="Collins K."/>
            <person name="Stewart B.A."/>
            <person name="Lee S.R."/>
            <person name="Wilamowska K."/>
            <person name="Weinberg Z."/>
            <person name="Ruzzo W.L."/>
            <person name="Wloga D."/>
            <person name="Gaertig J."/>
            <person name="Frankel J."/>
            <person name="Tsao C.-C."/>
            <person name="Gorovsky M.A."/>
            <person name="Keeling P.J."/>
            <person name="Waller R.F."/>
            <person name="Patron N.J."/>
            <person name="Cherry J.M."/>
            <person name="Stover N.A."/>
            <person name="Krieger C.J."/>
            <person name="del Toro C."/>
            <person name="Ryder H.F."/>
            <person name="Williamson S.C."/>
            <person name="Barbeau R.A."/>
            <person name="Hamilton E.P."/>
            <person name="Orias E."/>
        </authorList>
    </citation>
    <scope>NUCLEOTIDE SEQUENCE [LARGE SCALE GENOMIC DNA]</scope>
    <source>
        <strain evidence="3">SB210</strain>
    </source>
</reference>
<feature type="region of interest" description="Disordered" evidence="1">
    <location>
        <begin position="608"/>
        <end position="636"/>
    </location>
</feature>
<dbReference type="GeneID" id="7829307"/>
<evidence type="ECO:0008006" key="4">
    <source>
        <dbReference type="Google" id="ProtNLM"/>
    </source>
</evidence>
<dbReference type="RefSeq" id="XP_001021016.2">
    <property type="nucleotide sequence ID" value="XM_001021016.2"/>
</dbReference>
<dbReference type="PROSITE" id="PS51450">
    <property type="entry name" value="LRR"/>
    <property type="match status" value="1"/>
</dbReference>
<dbReference type="KEGG" id="tet:TTHERM_00305390"/>
<keyword evidence="3" id="KW-1185">Reference proteome</keyword>
<dbReference type="InterPro" id="IPR032675">
    <property type="entry name" value="LRR_dom_sf"/>
</dbReference>
<dbReference type="SUPFAM" id="SSF52047">
    <property type="entry name" value="RNI-like"/>
    <property type="match status" value="1"/>
</dbReference>
<dbReference type="InterPro" id="IPR001611">
    <property type="entry name" value="Leu-rich_rpt"/>
</dbReference>
<evidence type="ECO:0000313" key="2">
    <source>
        <dbReference type="EMBL" id="EAS00771.2"/>
    </source>
</evidence>
<sequence>MDKEIRNLYQVDSKQMSELADHDQEANEKIQIFTSNSTLQNYKNQINFQENERSFNLHDRSQSRNSAKNFFVQTQSLLADQKEIQWPSKQNLQIRKSVSSKVIRMTTSQFSKRQQLMDSQQRLQSSDSKNAYQLINSPNLQRQFQKYCVTSRKGSITQIPQQSEQIPIGFNNNKRQLVLSQNIEKNQTQDQLPMSLQYKMFQESYFQSSKNTSQIHNFSQVNSSTPRCINSPFNNNFISNQKSSNLLQKYFTSQSSNVSNINKLFGISSKEENNLCFNDQEDISTANLASSTLEQIQNSSKNNMSQSKLNIFVKQTQGFQNQSYFSPKASAVNTTANTYLTKMSFPSSPKQNFFITENHSENLNMMMEKQYSIQDQVNSDKEEPTIFINKQDNNKTTSIKSKEKLPFLKKNIESFSRGSLFHSPVLLSQTTDKARLSLQQQFQLDQIQQSQEKYQDDKLSFCQNDKQSQQTQSENGEQDDLTSQDLQKDQNIDDKSDISLPFKQKSLLQNTKDKLYYEQLMSPLSSKSEIQQERLLKEKPSMKFYQKLKRIDKITQENEFDRVKIRNIDLETAVIQKQLKNAILPINLRKFYKENVIPNKNIKLKTQVSTHNEVPTDQNDQQPNQGIQLQQETQSNAEKTALETDLGQKRVNGVNYQGLQDEEKIKEMEEFLESDKYNETFYANNLKMGKSYIDIISAILQQKKARRSLKQVFIKNNRINNESLAKIVQNLPLSTKQLDISCNQINHIGSKYVTELIQDNAFHNLEYLNVSKNMIGDIGAIKIFEAAVSNNFLKVLDLSHNRITNLCNNNIQKLLQHNQYLDELYLGHNTLMNESLKSICDGLVNNYNLKVLDLQNNSLGGSQDPSKFYGKRLIRICNNKQSNMKHLDLSFNRFQKQEAVEISVELQDNFYLYGMHFEGNPCNYIVNARGFLVENKIPLDDQGRGFLERNIRINGFQNVSEIYKDFYYKTINNKQAQLARNHQTKAKTQNKKNDEGYGKSGEICWICDGYKEVKFTFKLNYKIDREPVYIHLSFEDYEPFRMDQDPVDSSKFFIYRMCPPDQQITYFFSNPFINQISILPYNQIRSSSNPMNKNQGSSNNKRPSMRANQIFNPKTESQKQNQNVLIVNYTDIQNYIIPLPYLMNIYKQNNNDQDHKNLINIDNTKRLDQNGNDYIESAEELIQQISQQAEMKKEEYKTHINGDDFDKNPEGQIIYIYKKKLSNVLNENYDPIIRSIIRQIQKPFLGQSEQSKGWKKNGWDVKNSIFAEYKSDDYLHLKNCFEFDWGQSKLTKMVRSEDDKEDLKQVLYDIYPFLKNTYKQLACQNMYGEVFAVSSSLFQDLISQTKISDGKIIKSSDIEFNFIATNAQKEKHPRNPDKALIRFQFMEVLVRLAFDKYVKNKTFSSFSEAFKQILNEEDLLKVLMASNDPQKWRENRLWTPQCDTLIKNNMEFFKKIYEKFAGSRNKEKRLFTNVKVMCCQEFKDFIFSYPIFSELTNERELNQFFNDSIMTQVDELNKDRHMQMQLIEFVEAFGRISDKLSPVPYGEDKDAYTKQELIQLPLHMKIESIIAQINGLKGGLIPQKQPSRQSILNIPQTSMPKINSQIVLDQKSIEEIKDDDSALINNNAQIKLGFKGFMLAKSLKKRLIENKQNSIQPHQGKQESIQDIQDIEM</sequence>
<dbReference type="InParanoid" id="I7MFX7"/>
<feature type="region of interest" description="Disordered" evidence="1">
    <location>
        <begin position="464"/>
        <end position="485"/>
    </location>
</feature>
<feature type="region of interest" description="Disordered" evidence="1">
    <location>
        <begin position="1652"/>
        <end position="1673"/>
    </location>
</feature>
<dbReference type="InterPro" id="IPR052394">
    <property type="entry name" value="LRR-containing"/>
</dbReference>
<feature type="compositionally biased region" description="Polar residues" evidence="1">
    <location>
        <begin position="464"/>
        <end position="475"/>
    </location>
</feature>
<evidence type="ECO:0000313" key="3">
    <source>
        <dbReference type="Proteomes" id="UP000009168"/>
    </source>
</evidence>
<evidence type="ECO:0000256" key="1">
    <source>
        <dbReference type="SAM" id="MobiDB-lite"/>
    </source>
</evidence>
<dbReference type="EMBL" id="GG662608">
    <property type="protein sequence ID" value="EAS00771.2"/>
    <property type="molecule type" value="Genomic_DNA"/>
</dbReference>
<accession>I7MFX7</accession>
<name>I7MFX7_TETTS</name>
<feature type="compositionally biased region" description="Polar residues" evidence="1">
    <location>
        <begin position="1652"/>
        <end position="1667"/>
    </location>
</feature>
<dbReference type="PANTHER" id="PTHR24114">
    <property type="entry name" value="LEUCINE RICH REPEAT FAMILY PROTEIN"/>
    <property type="match status" value="1"/>
</dbReference>
<dbReference type="OrthoDB" id="415435at2759"/>
<gene>
    <name evidence="2" type="ORF">TTHERM_00305390</name>
</gene>
<protein>
    <recommendedName>
        <fullName evidence="4">Leucine Rich Repeat family protein</fullName>
    </recommendedName>
</protein>
<dbReference type="PANTHER" id="PTHR24114:SF2">
    <property type="entry name" value="F-BOX DOMAIN-CONTAINING PROTEIN-RELATED"/>
    <property type="match status" value="1"/>
</dbReference>
<dbReference type="Proteomes" id="UP000009168">
    <property type="component" value="Unassembled WGS sequence"/>
</dbReference>
<dbReference type="Pfam" id="PF13516">
    <property type="entry name" value="LRR_6"/>
    <property type="match status" value="2"/>
</dbReference>